<evidence type="ECO:0000313" key="11">
    <source>
        <dbReference type="EMBL" id="VDN06952.1"/>
    </source>
</evidence>
<dbReference type="EMBL" id="UYYF01004774">
    <property type="protein sequence ID" value="VDN06952.1"/>
    <property type="molecule type" value="Genomic_DNA"/>
</dbReference>
<dbReference type="OMA" id="HPLETAM"/>
<name>A0A0N5D8B4_THECL</name>
<dbReference type="SUPFAM" id="SSF52540">
    <property type="entry name" value="P-loop containing nucleoside triphosphate hydrolases"/>
    <property type="match status" value="1"/>
</dbReference>
<keyword evidence="7" id="KW-0067">ATP-binding</keyword>
<dbReference type="Pfam" id="PF17862">
    <property type="entry name" value="AAA_lid_3"/>
    <property type="match status" value="1"/>
</dbReference>
<dbReference type="PANTHER" id="PTHR23074">
    <property type="entry name" value="AAA DOMAIN-CONTAINING"/>
    <property type="match status" value="1"/>
</dbReference>
<evidence type="ECO:0000313" key="12">
    <source>
        <dbReference type="Proteomes" id="UP000276776"/>
    </source>
</evidence>
<sequence>MGKHGYDFSQDPKVMAFRKKFSELNRPSPAGHSSSYSGSACKLQMETRHILLSKPETSDFRTASGRPLAKRMIPVITNDTENIGISVKERRFFQHKSYITPSTKIAAQQVRDATSASEFAVYRSLTSDHSLWLFQIISNGTGTSWADVAGLDVVKRALNEIIVLPLLRPDIFTGILAPPKGVLLFGPPGTGKTMIGRCVASQFKATFFNIAASSITSKWVGDGEKLVRALFAIARVLQPSVIFIDEVDSLLTTRKEGEHESSRRIKTEFLIHLDGVNTNSEDKLLILGATNRPQEIDSAARRRFTKRLFIDLPCKFARMEMINSHLTGQKKNLSVEELDHIAELTEGSVPSFAAKLHCAFLGYSGADMKQLCAEAAMIPIRNIQPISYSDFLTAMKFVRATVDDKDMKSYKDWNKLYGSFVFDTCKLKEIDKELETCTELQRRSALMDSKSDLIELISLLKESETTADEKSGDIGETYNIVETQDSGELVGMHCLAPYKRTVDQAIYLHDAVILDFVANSSEQEDGLKVKVLYGHPLETAMKPCIYFLDDRCNYGDECRFSHGEEVLFSALQDYQKLDSSLIKEDSIVLVEKENKLWSSARVVAVDDEKVAVCSLVTGKEIAVDKCKVYPVPQISYSSQDDVVGESVPSTSWEEYKQERRGNVTIGDIGDWEKHTRGIGTKLLLKMGYKIGQGLGRKSDGIIHAIQPVIFAKNKSLDACMEAKNRKVVDGLKTRQQYVKQTIAKHLEAVEQPVDVFDLLNQKLNESSVRPNSVDETEEIKKLQSCSSKNLGAQFLDLDKKLREYKEKERKLREGITRNSRDFATVDKLKKKLSACREVIQRLTNQQERLNTMVSSRRKKSDIF</sequence>
<evidence type="ECO:0000256" key="8">
    <source>
        <dbReference type="PROSITE-ProRule" id="PRU00723"/>
    </source>
</evidence>
<evidence type="ECO:0000256" key="7">
    <source>
        <dbReference type="ARBA" id="ARBA00022840"/>
    </source>
</evidence>
<keyword evidence="12" id="KW-1185">Reference proteome</keyword>
<evidence type="ECO:0000256" key="2">
    <source>
        <dbReference type="ARBA" id="ARBA00006914"/>
    </source>
</evidence>
<evidence type="ECO:0000259" key="9">
    <source>
        <dbReference type="PROSITE" id="PS50103"/>
    </source>
</evidence>
<dbReference type="STRING" id="103827.A0A0N5D8B4"/>
<keyword evidence="5 8" id="KW-0863">Zinc-finger</keyword>
<dbReference type="SMART" id="SM00356">
    <property type="entry name" value="ZnF_C3H1"/>
    <property type="match status" value="1"/>
</dbReference>
<dbReference type="GO" id="GO:0008568">
    <property type="term" value="F:microtubule severing ATPase activity"/>
    <property type="evidence" value="ECO:0007669"/>
    <property type="project" value="TreeGrafter"/>
</dbReference>
<keyword evidence="4" id="KW-0547">Nucleotide-binding</keyword>
<dbReference type="InterPro" id="IPR041569">
    <property type="entry name" value="AAA_lid_3"/>
</dbReference>
<evidence type="ECO:0000256" key="5">
    <source>
        <dbReference type="ARBA" id="ARBA00022771"/>
    </source>
</evidence>
<accession>A0A0N5D8B4</accession>
<dbReference type="Pfam" id="PF00004">
    <property type="entry name" value="AAA"/>
    <property type="match status" value="1"/>
</dbReference>
<dbReference type="PROSITE" id="PS50174">
    <property type="entry name" value="G_PATCH"/>
    <property type="match status" value="1"/>
</dbReference>
<dbReference type="Gene3D" id="1.10.8.60">
    <property type="match status" value="1"/>
</dbReference>
<dbReference type="GO" id="GO:0008270">
    <property type="term" value="F:zinc ion binding"/>
    <property type="evidence" value="ECO:0007669"/>
    <property type="project" value="UniProtKB-KW"/>
</dbReference>
<evidence type="ECO:0000256" key="6">
    <source>
        <dbReference type="ARBA" id="ARBA00022833"/>
    </source>
</evidence>
<dbReference type="Gene3D" id="2.30.30.1190">
    <property type="match status" value="1"/>
</dbReference>
<proteinExistence type="inferred from homology"/>
<comment type="similarity">
    <text evidence="2">Belongs to the AAA ATPase family.</text>
</comment>
<dbReference type="InterPro" id="IPR000571">
    <property type="entry name" value="Znf_CCCH"/>
</dbReference>
<feature type="zinc finger region" description="C3H1-type" evidence="8">
    <location>
        <begin position="538"/>
        <end position="565"/>
    </location>
</feature>
<dbReference type="InterPro" id="IPR003593">
    <property type="entry name" value="AAA+_ATPase"/>
</dbReference>
<dbReference type="PANTHER" id="PTHR23074:SF17">
    <property type="entry name" value="FIDGETIN-LIKE PROTEIN 1"/>
    <property type="match status" value="1"/>
</dbReference>
<reference evidence="13" key="1">
    <citation type="submission" date="2017-02" db="UniProtKB">
        <authorList>
            <consortium name="WormBaseParasite"/>
        </authorList>
    </citation>
    <scope>IDENTIFICATION</scope>
</reference>
<feature type="domain" description="C3H1-type" evidence="9">
    <location>
        <begin position="538"/>
        <end position="565"/>
    </location>
</feature>
<dbReference type="PROSITE" id="PS50103">
    <property type="entry name" value="ZF_C3H1"/>
    <property type="match status" value="1"/>
</dbReference>
<dbReference type="InterPro" id="IPR003959">
    <property type="entry name" value="ATPase_AAA_core"/>
</dbReference>
<dbReference type="AlphaFoldDB" id="A0A0N5D8B4"/>
<dbReference type="InterPro" id="IPR036855">
    <property type="entry name" value="Znf_CCCH_sf"/>
</dbReference>
<protein>
    <submittedName>
        <fullName evidence="13">AAA domain-containing protein</fullName>
    </submittedName>
</protein>
<dbReference type="Gene3D" id="3.40.50.300">
    <property type="entry name" value="P-loop containing nucleotide triphosphate hydrolases"/>
    <property type="match status" value="1"/>
</dbReference>
<dbReference type="PROSITE" id="PS00674">
    <property type="entry name" value="AAA"/>
    <property type="match status" value="1"/>
</dbReference>
<reference evidence="11 12" key="2">
    <citation type="submission" date="2018-11" db="EMBL/GenBank/DDBJ databases">
        <authorList>
            <consortium name="Pathogen Informatics"/>
        </authorList>
    </citation>
    <scope>NUCLEOTIDE SEQUENCE [LARGE SCALE GENOMIC DNA]</scope>
</reference>
<dbReference type="GO" id="GO:0003676">
    <property type="term" value="F:nucleic acid binding"/>
    <property type="evidence" value="ECO:0007669"/>
    <property type="project" value="InterPro"/>
</dbReference>
<dbReference type="FunFam" id="3.40.50.300:FF:000093">
    <property type="entry name" value="Fidgetin-like 1"/>
    <property type="match status" value="1"/>
</dbReference>
<dbReference type="InterPro" id="IPR000467">
    <property type="entry name" value="G_patch_dom"/>
</dbReference>
<evidence type="ECO:0000259" key="10">
    <source>
        <dbReference type="PROSITE" id="PS50174"/>
    </source>
</evidence>
<organism evidence="13">
    <name type="scientific">Thelazia callipaeda</name>
    <name type="common">Oriental eyeworm</name>
    <name type="synonym">Parasitic nematode</name>
    <dbReference type="NCBI Taxonomy" id="103827"/>
    <lineage>
        <taxon>Eukaryota</taxon>
        <taxon>Metazoa</taxon>
        <taxon>Ecdysozoa</taxon>
        <taxon>Nematoda</taxon>
        <taxon>Chromadorea</taxon>
        <taxon>Rhabditida</taxon>
        <taxon>Spirurina</taxon>
        <taxon>Spiruromorpha</taxon>
        <taxon>Thelazioidea</taxon>
        <taxon>Thelaziidae</taxon>
        <taxon>Thelazia</taxon>
    </lineage>
</organism>
<dbReference type="InterPro" id="IPR027417">
    <property type="entry name" value="P-loop_NTPase"/>
</dbReference>
<dbReference type="Proteomes" id="UP000276776">
    <property type="component" value="Unassembled WGS sequence"/>
</dbReference>
<dbReference type="SUPFAM" id="SSF90229">
    <property type="entry name" value="CCCH zinc finger"/>
    <property type="match status" value="1"/>
</dbReference>
<keyword evidence="3 8" id="KW-0479">Metal-binding</keyword>
<evidence type="ECO:0000256" key="4">
    <source>
        <dbReference type="ARBA" id="ARBA00022741"/>
    </source>
</evidence>
<dbReference type="InterPro" id="IPR050304">
    <property type="entry name" value="MT-severing_AAA_ATPase"/>
</dbReference>
<dbReference type="Pfam" id="PF01585">
    <property type="entry name" value="G-patch"/>
    <property type="match status" value="1"/>
</dbReference>
<feature type="domain" description="G-patch" evidence="10">
    <location>
        <begin position="675"/>
        <end position="721"/>
    </location>
</feature>
<gene>
    <name evidence="11" type="ORF">TCLT_LOCUS9328</name>
</gene>
<dbReference type="SMART" id="SM00443">
    <property type="entry name" value="G_patch"/>
    <property type="match status" value="1"/>
</dbReference>
<dbReference type="GO" id="GO:0005524">
    <property type="term" value="F:ATP binding"/>
    <property type="evidence" value="ECO:0007669"/>
    <property type="project" value="UniProtKB-KW"/>
</dbReference>
<dbReference type="InterPro" id="IPR003960">
    <property type="entry name" value="ATPase_AAA_CS"/>
</dbReference>
<comment type="function">
    <text evidence="1">Transcription repressor.</text>
</comment>
<evidence type="ECO:0000256" key="1">
    <source>
        <dbReference type="ARBA" id="ARBA00004062"/>
    </source>
</evidence>
<dbReference type="GO" id="GO:0016887">
    <property type="term" value="F:ATP hydrolysis activity"/>
    <property type="evidence" value="ECO:0007669"/>
    <property type="project" value="InterPro"/>
</dbReference>
<dbReference type="Pfam" id="PF00642">
    <property type="entry name" value="zf-CCCH"/>
    <property type="match status" value="1"/>
</dbReference>
<keyword evidence="6 8" id="KW-0862">Zinc</keyword>
<evidence type="ECO:0000256" key="3">
    <source>
        <dbReference type="ARBA" id="ARBA00022723"/>
    </source>
</evidence>
<evidence type="ECO:0000313" key="13">
    <source>
        <dbReference type="WBParaSite" id="TCLT_0000933901-mRNA-1"/>
    </source>
</evidence>
<dbReference type="SMART" id="SM00382">
    <property type="entry name" value="AAA"/>
    <property type="match status" value="1"/>
</dbReference>
<dbReference type="WBParaSite" id="TCLT_0000933901-mRNA-1">
    <property type="protein sequence ID" value="TCLT_0000933901-mRNA-1"/>
    <property type="gene ID" value="TCLT_0000933901"/>
</dbReference>
<dbReference type="OrthoDB" id="10251136at2759"/>